<comment type="caution">
    <text evidence="1">The sequence shown here is derived from an EMBL/GenBank/DDBJ whole genome shotgun (WGS) entry which is preliminary data.</text>
</comment>
<keyword evidence="2" id="KW-1185">Reference proteome</keyword>
<reference evidence="1 2" key="1">
    <citation type="submission" date="2020-10" db="EMBL/GenBank/DDBJ databases">
        <title>Myceligenerans pegani sp. nov., an endophytic actinomycete isolated from Peganum harmala L. in Xinjiang, China.</title>
        <authorList>
            <person name="Xin L."/>
        </authorList>
    </citation>
    <scope>NUCLEOTIDE SEQUENCE [LARGE SCALE GENOMIC DNA]</scope>
    <source>
        <strain evidence="1 2">TRM65318</strain>
    </source>
</reference>
<accession>A0ABR9N0C6</accession>
<organism evidence="1 2">
    <name type="scientific">Myceligenerans pegani</name>
    <dbReference type="NCBI Taxonomy" id="2776917"/>
    <lineage>
        <taxon>Bacteria</taxon>
        <taxon>Bacillati</taxon>
        <taxon>Actinomycetota</taxon>
        <taxon>Actinomycetes</taxon>
        <taxon>Micrococcales</taxon>
        <taxon>Promicromonosporaceae</taxon>
        <taxon>Myceligenerans</taxon>
    </lineage>
</organism>
<evidence type="ECO:0000313" key="2">
    <source>
        <dbReference type="Proteomes" id="UP000625527"/>
    </source>
</evidence>
<sequence length="299" mass="31610">MSLNTTDVTTALPSLLAEAGLPDRYDRQPIRVWARSGVERLTFDCGASVVLKYAETPFDTEDHTLIAAAGAGLPVPAVHASTHVGGLLVMLIEDLGEATREAGIGDGARAAVQIHAITNLPGLPTVGQKHLSNLPANTAEILTRYDAPDDAVAAAGALTAAAETRAKGTELAPFGLVHSEFHHTSLHVTGRGLRILDLARAFVGPGVLDLASWSGTIDAPDVEDLWDLVDLYRAEGGAPEASADRGGIDAASWALGWHRVWVAEWFARQLDLGWAEGAEDAWMNAITKHLLEAATLLKT</sequence>
<dbReference type="InterPro" id="IPR011009">
    <property type="entry name" value="Kinase-like_dom_sf"/>
</dbReference>
<evidence type="ECO:0000313" key="1">
    <source>
        <dbReference type="EMBL" id="MBE1876696.1"/>
    </source>
</evidence>
<dbReference type="EMBL" id="JADAQT010000089">
    <property type="protein sequence ID" value="MBE1876696.1"/>
    <property type="molecule type" value="Genomic_DNA"/>
</dbReference>
<dbReference type="RefSeq" id="WP_192863266.1">
    <property type="nucleotide sequence ID" value="NZ_JADAQT010000089.1"/>
</dbReference>
<protein>
    <submittedName>
        <fullName evidence="1">Aminoglycoside phosphotransferase family protein</fullName>
    </submittedName>
</protein>
<dbReference type="Proteomes" id="UP000625527">
    <property type="component" value="Unassembled WGS sequence"/>
</dbReference>
<proteinExistence type="predicted"/>
<dbReference type="SUPFAM" id="SSF56112">
    <property type="entry name" value="Protein kinase-like (PK-like)"/>
    <property type="match status" value="1"/>
</dbReference>
<name>A0ABR9N0C6_9MICO</name>
<gene>
    <name evidence="1" type="ORF">IHE71_13375</name>
</gene>